<accession>A0A1F5KE23</accession>
<evidence type="ECO:0000256" key="1">
    <source>
        <dbReference type="SAM" id="MobiDB-lite"/>
    </source>
</evidence>
<name>A0A1F5KE23_9BACT</name>
<dbReference type="EMBL" id="MFDE01000005">
    <property type="protein sequence ID" value="OGE39109.1"/>
    <property type="molecule type" value="Genomic_DNA"/>
</dbReference>
<evidence type="ECO:0000313" key="3">
    <source>
        <dbReference type="EMBL" id="OGE39109.1"/>
    </source>
</evidence>
<dbReference type="Proteomes" id="UP000176527">
    <property type="component" value="Unassembled WGS sequence"/>
</dbReference>
<evidence type="ECO:0000259" key="2">
    <source>
        <dbReference type="Pfam" id="PF12229"/>
    </source>
</evidence>
<dbReference type="Pfam" id="PF04294">
    <property type="entry name" value="VanW"/>
    <property type="match status" value="1"/>
</dbReference>
<feature type="region of interest" description="Disordered" evidence="1">
    <location>
        <begin position="510"/>
        <end position="530"/>
    </location>
</feature>
<gene>
    <name evidence="3" type="ORF">A3F00_00805</name>
</gene>
<dbReference type="InterPro" id="IPR022029">
    <property type="entry name" value="YoaR-like_PG-bd"/>
</dbReference>
<feature type="domain" description="YoaR-like putative peptidoglycan binding" evidence="2">
    <location>
        <begin position="259"/>
        <end position="322"/>
    </location>
</feature>
<dbReference type="InterPro" id="IPR038054">
    <property type="entry name" value="LD_TPept-like_central_sf"/>
</dbReference>
<dbReference type="Gene3D" id="3.10.20.800">
    <property type="match status" value="1"/>
</dbReference>
<dbReference type="Pfam" id="PF12229">
    <property type="entry name" value="PG_binding_4"/>
    <property type="match status" value="2"/>
</dbReference>
<dbReference type="PANTHER" id="PTHR35788">
    <property type="entry name" value="EXPORTED PROTEIN-RELATED"/>
    <property type="match status" value="1"/>
</dbReference>
<comment type="caution">
    <text evidence="3">The sequence shown here is derived from an EMBL/GenBank/DDBJ whole genome shotgun (WGS) entry which is preliminary data.</text>
</comment>
<reference evidence="3 4" key="1">
    <citation type="journal article" date="2016" name="Nat. Commun.">
        <title>Thousands of microbial genomes shed light on interconnected biogeochemical processes in an aquifer system.</title>
        <authorList>
            <person name="Anantharaman K."/>
            <person name="Brown C.T."/>
            <person name="Hug L.A."/>
            <person name="Sharon I."/>
            <person name="Castelle C.J."/>
            <person name="Probst A.J."/>
            <person name="Thomas B.C."/>
            <person name="Singh A."/>
            <person name="Wilkins M.J."/>
            <person name="Karaoz U."/>
            <person name="Brodie E.L."/>
            <person name="Williams K.H."/>
            <person name="Hubbard S.S."/>
            <person name="Banfield J.F."/>
        </authorList>
    </citation>
    <scope>NUCLEOTIDE SEQUENCE [LARGE SCALE GENOMIC DNA]</scope>
</reference>
<feature type="domain" description="YoaR-like putative peptidoglycan binding" evidence="2">
    <location>
        <begin position="83"/>
        <end position="192"/>
    </location>
</feature>
<dbReference type="PANTHER" id="PTHR35788:SF1">
    <property type="entry name" value="EXPORTED PROTEIN"/>
    <property type="match status" value="1"/>
</dbReference>
<evidence type="ECO:0000313" key="4">
    <source>
        <dbReference type="Proteomes" id="UP000176527"/>
    </source>
</evidence>
<proteinExistence type="predicted"/>
<protein>
    <recommendedName>
        <fullName evidence="2">YoaR-like putative peptidoglycan binding domain-containing protein</fullName>
    </recommendedName>
</protein>
<dbReference type="InterPro" id="IPR052913">
    <property type="entry name" value="Glycopeptide_resist_protein"/>
</dbReference>
<organism evidence="3 4">
    <name type="scientific">Candidatus Daviesbacteria bacterium RIFCSPHIGHO2_12_FULL_37_11</name>
    <dbReference type="NCBI Taxonomy" id="1797777"/>
    <lineage>
        <taxon>Bacteria</taxon>
        <taxon>Candidatus Daviesiibacteriota</taxon>
    </lineage>
</organism>
<dbReference type="SUPFAM" id="SSF143985">
    <property type="entry name" value="L,D-transpeptidase pre-catalytic domain-like"/>
    <property type="match status" value="1"/>
</dbReference>
<sequence length="582" mass="64626">MKIHKKIKKKFSSPILLVTVLSLLLLLTFEVIFEDKFLPRSYIGDTNITFLTKPQAYNLLYYKFNQRTEGSLNFTHDDTTFTIDLATSSAQIKTADIINKAFETGRENALHKRIVSQLKLLIFGSSYIPEININLDKQFEQIANTVKRDAIDAKLVITGKIATESGQIQVIEGKTGLELNKERLTEQVKNYIVFGKVPDILPVDIKQPKITTEKAKKAKEFLESSLTNPVKLIFENESWTLDPNTLLNILNLSGEETLIDKEKLNNYLSDLSEKIDQPVVEGLFSFDSGSQKVTSFKPSQPGKQLDVEKTFTLISLALEDKRAKNISLPVAITEPKIKTGDVNSLGIKELIGRGVSNFAGSIPNRIYNVSLTASRINGILIPPGEIFSFNQTIGDVSAATGYKQAYVIKSGRTVLDDGGGVCQDSTTLFRAVLNAGLPVVTRTAHAYRVGYYEQGFPPGLDATVFHPTVDFKFKNDTGYHILIQAYTSVNTLYVDLYGTSDGRISTISKSLITNSTPPPPELRQDDPELPKGTVKQVDFPAWGANVSFSRKVTRGGENLINETFKSNYKAWRAVYLVGTKEN</sequence>
<dbReference type="InterPro" id="IPR007391">
    <property type="entry name" value="Vancomycin_resist_VanW"/>
</dbReference>
<dbReference type="AlphaFoldDB" id="A0A1F5KE23"/>